<dbReference type="OrthoDB" id="3649084at2759"/>
<dbReference type="EMBL" id="JABCIY010000021">
    <property type="protein sequence ID" value="KAF7196992.1"/>
    <property type="molecule type" value="Genomic_DNA"/>
</dbReference>
<gene>
    <name evidence="1" type="ORF">HII31_01692</name>
</gene>
<dbReference type="AlphaFoldDB" id="A0A8H6VNP6"/>
<accession>A0A8H6VNP6</accession>
<reference evidence="1" key="1">
    <citation type="submission" date="2020-04" db="EMBL/GenBank/DDBJ databases">
        <title>Draft genome resource of the tomato pathogen Pseudocercospora fuligena.</title>
        <authorList>
            <person name="Zaccaron A."/>
        </authorList>
    </citation>
    <scope>NUCLEOTIDE SEQUENCE</scope>
    <source>
        <strain evidence="1">PF001</strain>
    </source>
</reference>
<proteinExistence type="predicted"/>
<organism evidence="1 2">
    <name type="scientific">Pseudocercospora fuligena</name>
    <dbReference type="NCBI Taxonomy" id="685502"/>
    <lineage>
        <taxon>Eukaryota</taxon>
        <taxon>Fungi</taxon>
        <taxon>Dikarya</taxon>
        <taxon>Ascomycota</taxon>
        <taxon>Pezizomycotina</taxon>
        <taxon>Dothideomycetes</taxon>
        <taxon>Dothideomycetidae</taxon>
        <taxon>Mycosphaerellales</taxon>
        <taxon>Mycosphaerellaceae</taxon>
        <taxon>Pseudocercospora</taxon>
    </lineage>
</organism>
<keyword evidence="2" id="KW-1185">Reference proteome</keyword>
<sequence length="100" mass="11140">MWPYRGQNEGRPYRDYGINDTRALGGGLRGVLDRNHMANAYERYPTYPAAEWARQGGWAGPAGGSAYRGMQNQFAGLRYAPQYRGWGPGFGGPPRYGGFF</sequence>
<evidence type="ECO:0000313" key="1">
    <source>
        <dbReference type="EMBL" id="KAF7196992.1"/>
    </source>
</evidence>
<evidence type="ECO:0000313" key="2">
    <source>
        <dbReference type="Proteomes" id="UP000660729"/>
    </source>
</evidence>
<protein>
    <submittedName>
        <fullName evidence="1">Uncharacterized protein</fullName>
    </submittedName>
</protein>
<dbReference type="Proteomes" id="UP000660729">
    <property type="component" value="Unassembled WGS sequence"/>
</dbReference>
<name>A0A8H6VNP6_9PEZI</name>
<comment type="caution">
    <text evidence="1">The sequence shown here is derived from an EMBL/GenBank/DDBJ whole genome shotgun (WGS) entry which is preliminary data.</text>
</comment>